<dbReference type="EMBL" id="ML978721">
    <property type="protein sequence ID" value="KAF2087237.1"/>
    <property type="molecule type" value="Genomic_DNA"/>
</dbReference>
<accession>A0A9P4HVI8</accession>
<dbReference type="InterPro" id="IPR034082">
    <property type="entry name" value="R3H_G-patch"/>
</dbReference>
<evidence type="ECO:0000256" key="7">
    <source>
        <dbReference type="ARBA" id="ARBA00023187"/>
    </source>
</evidence>
<dbReference type="InterPro" id="IPR000467">
    <property type="entry name" value="G_patch_dom"/>
</dbReference>
<evidence type="ECO:0000256" key="3">
    <source>
        <dbReference type="ARBA" id="ARBA00010306"/>
    </source>
</evidence>
<evidence type="ECO:0000313" key="12">
    <source>
        <dbReference type="EMBL" id="KAF2087237.1"/>
    </source>
</evidence>
<feature type="compositionally biased region" description="Basic residues" evidence="9">
    <location>
        <begin position="172"/>
        <end position="181"/>
    </location>
</feature>
<feature type="domain" description="G-patch" evidence="10">
    <location>
        <begin position="407"/>
        <end position="450"/>
    </location>
</feature>
<evidence type="ECO:0000259" key="11">
    <source>
        <dbReference type="PROSITE" id="PS51061"/>
    </source>
</evidence>
<keyword evidence="7" id="KW-0508">mRNA splicing</keyword>
<dbReference type="GO" id="GO:0003676">
    <property type="term" value="F:nucleic acid binding"/>
    <property type="evidence" value="ECO:0007669"/>
    <property type="project" value="UniProtKB-UniRule"/>
</dbReference>
<feature type="non-terminal residue" evidence="12">
    <location>
        <position position="450"/>
    </location>
</feature>
<dbReference type="InterPro" id="IPR001374">
    <property type="entry name" value="R3H_dom"/>
</dbReference>
<evidence type="ECO:0000256" key="1">
    <source>
        <dbReference type="ARBA" id="ARBA00004123"/>
    </source>
</evidence>
<dbReference type="PROSITE" id="PS51061">
    <property type="entry name" value="R3H"/>
    <property type="match status" value="1"/>
</dbReference>
<evidence type="ECO:0000256" key="4">
    <source>
        <dbReference type="ARBA" id="ARBA00018964"/>
    </source>
</evidence>
<dbReference type="SUPFAM" id="SSF82708">
    <property type="entry name" value="R3H domain"/>
    <property type="match status" value="1"/>
</dbReference>
<dbReference type="GO" id="GO:0006397">
    <property type="term" value="P:mRNA processing"/>
    <property type="evidence" value="ECO:0007669"/>
    <property type="project" value="UniProtKB-KW"/>
</dbReference>
<evidence type="ECO:0000259" key="10">
    <source>
        <dbReference type="PROSITE" id="PS50174"/>
    </source>
</evidence>
<keyword evidence="8" id="KW-0539">Nucleus</keyword>
<evidence type="ECO:0000256" key="8">
    <source>
        <dbReference type="ARBA" id="ARBA00023242"/>
    </source>
</evidence>
<dbReference type="SMART" id="SM00443">
    <property type="entry name" value="G_patch"/>
    <property type="match status" value="1"/>
</dbReference>
<gene>
    <name evidence="12" type="ORF">K490DRAFT_3668</name>
</gene>
<comment type="subcellular location">
    <subcellularLocation>
        <location evidence="2">Cytoplasm</location>
    </subcellularLocation>
    <subcellularLocation>
        <location evidence="1">Nucleus</location>
    </subcellularLocation>
</comment>
<dbReference type="Pfam" id="PF01585">
    <property type="entry name" value="G-patch"/>
    <property type="match status" value="1"/>
</dbReference>
<reference evidence="12" key="1">
    <citation type="journal article" date="2020" name="Stud. Mycol.">
        <title>101 Dothideomycetes genomes: a test case for predicting lifestyles and emergence of pathogens.</title>
        <authorList>
            <person name="Haridas S."/>
            <person name="Albert R."/>
            <person name="Binder M."/>
            <person name="Bloem J."/>
            <person name="Labutti K."/>
            <person name="Salamov A."/>
            <person name="Andreopoulos B."/>
            <person name="Baker S."/>
            <person name="Barry K."/>
            <person name="Bills G."/>
            <person name="Bluhm B."/>
            <person name="Cannon C."/>
            <person name="Castanera R."/>
            <person name="Culley D."/>
            <person name="Daum C."/>
            <person name="Ezra D."/>
            <person name="Gonzalez J."/>
            <person name="Henrissat B."/>
            <person name="Kuo A."/>
            <person name="Liang C."/>
            <person name="Lipzen A."/>
            <person name="Lutzoni F."/>
            <person name="Magnuson J."/>
            <person name="Mondo S."/>
            <person name="Nolan M."/>
            <person name="Ohm R."/>
            <person name="Pangilinan J."/>
            <person name="Park H.-J."/>
            <person name="Ramirez L."/>
            <person name="Alfaro M."/>
            <person name="Sun H."/>
            <person name="Tritt A."/>
            <person name="Yoshinaga Y."/>
            <person name="Zwiers L.-H."/>
            <person name="Turgeon B."/>
            <person name="Goodwin S."/>
            <person name="Spatafora J."/>
            <person name="Crous P."/>
            <person name="Grigoriev I."/>
        </authorList>
    </citation>
    <scope>NUCLEOTIDE SEQUENCE</scope>
    <source>
        <strain evidence="12">CBS 121410</strain>
    </source>
</reference>
<protein>
    <recommendedName>
        <fullName evidence="4">Protein SQS1</fullName>
    </recommendedName>
</protein>
<name>A0A9P4HVI8_9PEZI</name>
<comment type="caution">
    <text evidence="12">The sequence shown here is derived from an EMBL/GenBank/DDBJ whole genome shotgun (WGS) entry which is preliminary data.</text>
</comment>
<dbReference type="InterPro" id="IPR036867">
    <property type="entry name" value="R3H_dom_sf"/>
</dbReference>
<feature type="compositionally biased region" description="Acidic residues" evidence="9">
    <location>
        <begin position="89"/>
        <end position="115"/>
    </location>
</feature>
<evidence type="ECO:0000256" key="5">
    <source>
        <dbReference type="ARBA" id="ARBA00022490"/>
    </source>
</evidence>
<feature type="compositionally biased region" description="Polar residues" evidence="9">
    <location>
        <begin position="75"/>
        <end position="88"/>
    </location>
</feature>
<feature type="domain" description="R3H" evidence="11">
    <location>
        <begin position="280"/>
        <end position="342"/>
    </location>
</feature>
<feature type="region of interest" description="Disordered" evidence="9">
    <location>
        <begin position="75"/>
        <end position="122"/>
    </location>
</feature>
<sequence>WQSSDLQDFDTLSTSSDMAGTIARILRKRTRPNGVQYLVVYEDSNNDEARWLHSSFLVGEGDLALIATFEENWASRSKNADEGSNSDVSFDDDDEDEDDSDDDDEDEDEDFEDEKDLIQRKVDSMSDEAIARLLAKQEELGMGSHELLLFDDDDGDIDVDDLDDDFAPQIRQKSRSSRKSKGSFPSASVMADVLAQDPYNGFDVMDFERPSLRRKPKGRPGPVPFELSDDDMEAHLRTTWEADRSKKRLKKAEREALRAQGLLGKKNKFKPDLKVKYNEGMSLLQIQEEIRAFLNSPHNSRPFPPMDKKDRAVVHSIGGAFRLNSKSIGSGKQRFTTLIKTSRTAEYDATTFDRVASGISRRFLPRMDKRGAGKTRGGGLGGGGGRNAAVSYRDGEVVGATAPEIGSENRGRAMLEKMGWSSGTALGAMNNKGILQPVAHVVKTTKSGLG</sequence>
<dbReference type="GO" id="GO:0008380">
    <property type="term" value="P:RNA splicing"/>
    <property type="evidence" value="ECO:0007669"/>
    <property type="project" value="UniProtKB-KW"/>
</dbReference>
<dbReference type="Pfam" id="PF01424">
    <property type="entry name" value="R3H"/>
    <property type="match status" value="1"/>
</dbReference>
<dbReference type="OrthoDB" id="21470at2759"/>
<dbReference type="InterPro" id="IPR051189">
    <property type="entry name" value="Splicing_assoc_domain"/>
</dbReference>
<comment type="similarity">
    <text evidence="3">Belongs to the SQS1 family.</text>
</comment>
<dbReference type="GO" id="GO:0005737">
    <property type="term" value="C:cytoplasm"/>
    <property type="evidence" value="ECO:0007669"/>
    <property type="project" value="UniProtKB-SubCell"/>
</dbReference>
<dbReference type="AlphaFoldDB" id="A0A9P4HVI8"/>
<evidence type="ECO:0000256" key="9">
    <source>
        <dbReference type="SAM" id="MobiDB-lite"/>
    </source>
</evidence>
<feature type="region of interest" description="Disordered" evidence="9">
    <location>
        <begin position="158"/>
        <end position="186"/>
    </location>
</feature>
<proteinExistence type="inferred from homology"/>
<evidence type="ECO:0000256" key="6">
    <source>
        <dbReference type="ARBA" id="ARBA00022664"/>
    </source>
</evidence>
<evidence type="ECO:0000313" key="13">
    <source>
        <dbReference type="Proteomes" id="UP000799776"/>
    </source>
</evidence>
<organism evidence="12 13">
    <name type="scientific">Saccharata proteae CBS 121410</name>
    <dbReference type="NCBI Taxonomy" id="1314787"/>
    <lineage>
        <taxon>Eukaryota</taxon>
        <taxon>Fungi</taxon>
        <taxon>Dikarya</taxon>
        <taxon>Ascomycota</taxon>
        <taxon>Pezizomycotina</taxon>
        <taxon>Dothideomycetes</taxon>
        <taxon>Dothideomycetes incertae sedis</taxon>
        <taxon>Botryosphaeriales</taxon>
        <taxon>Saccharataceae</taxon>
        <taxon>Saccharata</taxon>
    </lineage>
</organism>
<dbReference type="CDD" id="cd02646">
    <property type="entry name" value="R3H_G-patch"/>
    <property type="match status" value="1"/>
</dbReference>
<evidence type="ECO:0000256" key="2">
    <source>
        <dbReference type="ARBA" id="ARBA00004496"/>
    </source>
</evidence>
<dbReference type="SMART" id="SM00393">
    <property type="entry name" value="R3H"/>
    <property type="match status" value="1"/>
</dbReference>
<dbReference type="Gene3D" id="3.30.1370.50">
    <property type="entry name" value="R3H-like domain"/>
    <property type="match status" value="1"/>
</dbReference>
<keyword evidence="13" id="KW-1185">Reference proteome</keyword>
<dbReference type="Proteomes" id="UP000799776">
    <property type="component" value="Unassembled WGS sequence"/>
</dbReference>
<keyword evidence="5" id="KW-0963">Cytoplasm</keyword>
<feature type="non-terminal residue" evidence="12">
    <location>
        <position position="1"/>
    </location>
</feature>
<dbReference type="GO" id="GO:0005634">
    <property type="term" value="C:nucleus"/>
    <property type="evidence" value="ECO:0007669"/>
    <property type="project" value="UniProtKB-SubCell"/>
</dbReference>
<dbReference type="PANTHER" id="PTHR14195">
    <property type="entry name" value="G PATCH DOMAIN CONTAINING PROTEIN 2"/>
    <property type="match status" value="1"/>
</dbReference>
<keyword evidence="6" id="KW-0507">mRNA processing</keyword>
<dbReference type="PROSITE" id="PS50174">
    <property type="entry name" value="G_PATCH"/>
    <property type="match status" value="1"/>
</dbReference>